<name>A0A9X2U5A5_9BACT</name>
<evidence type="ECO:0000313" key="2">
    <source>
        <dbReference type="Proteomes" id="UP001155034"/>
    </source>
</evidence>
<dbReference type="RefSeq" id="WP_259084336.1">
    <property type="nucleotide sequence ID" value="NZ_JANTYZ010000029.1"/>
</dbReference>
<comment type="caution">
    <text evidence="1">The sequence shown here is derived from an EMBL/GenBank/DDBJ whole genome shotgun (WGS) entry which is preliminary data.</text>
</comment>
<evidence type="ECO:0000313" key="1">
    <source>
        <dbReference type="EMBL" id="MCS3866987.1"/>
    </source>
</evidence>
<dbReference type="Proteomes" id="UP001155034">
    <property type="component" value="Unassembled WGS sequence"/>
</dbReference>
<sequence length="64" mass="7221">MEQFSWCHHLDSKLARACEVSSVENGESARLRRDCRLQHVSIVWIIGVSPPQVVDLVALGFSEK</sequence>
<accession>A0A9X2U5A5</accession>
<reference evidence="1" key="1">
    <citation type="submission" date="2022-08" db="EMBL/GenBank/DDBJ databases">
        <title>Genomic Encyclopedia of Type Strains, Phase V (KMG-V): Genome sequencing to study the core and pangenomes of soil and plant-associated prokaryotes.</title>
        <authorList>
            <person name="Whitman W."/>
        </authorList>
    </citation>
    <scope>NUCLEOTIDE SEQUENCE</scope>
    <source>
        <strain evidence="1">SP2016B</strain>
    </source>
</reference>
<organism evidence="1 2">
    <name type="scientific">Salinibacter ruber</name>
    <dbReference type="NCBI Taxonomy" id="146919"/>
    <lineage>
        <taxon>Bacteria</taxon>
        <taxon>Pseudomonadati</taxon>
        <taxon>Rhodothermota</taxon>
        <taxon>Rhodothermia</taxon>
        <taxon>Rhodothermales</taxon>
        <taxon>Salinibacteraceae</taxon>
        <taxon>Salinibacter</taxon>
    </lineage>
</organism>
<protein>
    <submittedName>
        <fullName evidence="1">Uncharacterized protein</fullName>
    </submittedName>
</protein>
<gene>
    <name evidence="1" type="ORF">GGP82_003570</name>
</gene>
<dbReference type="AlphaFoldDB" id="A0A9X2U5A5"/>
<proteinExistence type="predicted"/>
<dbReference type="EMBL" id="JANTYZ010000029">
    <property type="protein sequence ID" value="MCS3866987.1"/>
    <property type="molecule type" value="Genomic_DNA"/>
</dbReference>